<feature type="transmembrane region" description="Helical" evidence="7">
    <location>
        <begin position="822"/>
        <end position="846"/>
    </location>
</feature>
<feature type="domain" description="Membrane transport protein MMPL" evidence="8">
    <location>
        <begin position="610"/>
        <end position="950"/>
    </location>
</feature>
<feature type="transmembrane region" description="Helical" evidence="7">
    <location>
        <begin position="791"/>
        <end position="816"/>
    </location>
</feature>
<keyword evidence="11" id="KW-1185">Reference proteome</keyword>
<dbReference type="FunFam" id="1.20.1640.10:FF:000020">
    <property type="entry name" value="Transmembrane transport protein MmpL10"/>
    <property type="match status" value="1"/>
</dbReference>
<dbReference type="GO" id="GO:0016758">
    <property type="term" value="F:hexosyltransferase activity"/>
    <property type="evidence" value="ECO:0007669"/>
    <property type="project" value="InterPro"/>
</dbReference>
<dbReference type="SUPFAM" id="SSF82866">
    <property type="entry name" value="Multidrug efflux transporter AcrB transmembrane domain"/>
    <property type="match status" value="2"/>
</dbReference>
<dbReference type="SUPFAM" id="SSF53756">
    <property type="entry name" value="UDP-Glycosyltransferase/glycogen phosphorylase"/>
    <property type="match status" value="1"/>
</dbReference>
<dbReference type="EMBL" id="CP046600">
    <property type="protein sequence ID" value="QUR67795.1"/>
    <property type="molecule type" value="Genomic_DNA"/>
</dbReference>
<feature type="transmembrane region" description="Helical" evidence="7">
    <location>
        <begin position="22"/>
        <end position="41"/>
    </location>
</feature>
<keyword evidence="6 7" id="KW-0472">Membrane</keyword>
<dbReference type="Gene3D" id="3.40.50.2000">
    <property type="entry name" value="Glycogen Phosphorylase B"/>
    <property type="match status" value="1"/>
</dbReference>
<feature type="transmembrane region" description="Helical" evidence="7">
    <location>
        <begin position="195"/>
        <end position="214"/>
    </location>
</feature>
<feature type="transmembrane region" description="Helical" evidence="7">
    <location>
        <begin position="766"/>
        <end position="784"/>
    </location>
</feature>
<feature type="domain" description="Glycosyl transferase family 28 C-terminal" evidence="9">
    <location>
        <begin position="1182"/>
        <end position="1263"/>
    </location>
</feature>
<feature type="transmembrane region" description="Helical" evidence="7">
    <location>
        <begin position="371"/>
        <end position="398"/>
    </location>
</feature>
<gene>
    <name evidence="10" type="ORF">F6B93_12400</name>
</gene>
<evidence type="ECO:0000313" key="11">
    <source>
        <dbReference type="Proteomes" id="UP000682202"/>
    </source>
</evidence>
<feature type="transmembrane region" description="Helical" evidence="7">
    <location>
        <begin position="867"/>
        <end position="888"/>
    </location>
</feature>
<dbReference type="GO" id="GO:0005886">
    <property type="term" value="C:plasma membrane"/>
    <property type="evidence" value="ECO:0007669"/>
    <property type="project" value="UniProtKB-SubCell"/>
</dbReference>
<dbReference type="PANTHER" id="PTHR33406:SF6">
    <property type="entry name" value="MEMBRANE PROTEIN YDGH-RELATED"/>
    <property type="match status" value="1"/>
</dbReference>
<accession>A0A975PX35</accession>
<evidence type="ECO:0000256" key="5">
    <source>
        <dbReference type="ARBA" id="ARBA00022989"/>
    </source>
</evidence>
<evidence type="ECO:0000313" key="10">
    <source>
        <dbReference type="EMBL" id="QUR67795.1"/>
    </source>
</evidence>
<dbReference type="InterPro" id="IPR004707">
    <property type="entry name" value="MmpL_fam"/>
</dbReference>
<name>A0A975PX35_9MYCO</name>
<dbReference type="PANTHER" id="PTHR33406">
    <property type="entry name" value="MEMBRANE PROTEIN MJ1562-RELATED"/>
    <property type="match status" value="1"/>
</dbReference>
<dbReference type="InterPro" id="IPR004869">
    <property type="entry name" value="MMPL_dom"/>
</dbReference>
<dbReference type="FunFam" id="1.20.1640.10:FF:000018">
    <property type="entry name" value="Transmembrane transport protein MmpL10"/>
    <property type="match status" value="1"/>
</dbReference>
<evidence type="ECO:0000259" key="9">
    <source>
        <dbReference type="Pfam" id="PF04101"/>
    </source>
</evidence>
<feature type="domain" description="Membrane transport protein MMPL" evidence="8">
    <location>
        <begin position="55"/>
        <end position="383"/>
    </location>
</feature>
<keyword evidence="3" id="KW-1003">Cell membrane</keyword>
<evidence type="ECO:0000256" key="6">
    <source>
        <dbReference type="ARBA" id="ARBA00023136"/>
    </source>
</evidence>
<keyword evidence="5 7" id="KW-1133">Transmembrane helix</keyword>
<evidence type="ECO:0000259" key="8">
    <source>
        <dbReference type="Pfam" id="PF03176"/>
    </source>
</evidence>
<evidence type="ECO:0000256" key="2">
    <source>
        <dbReference type="ARBA" id="ARBA00010157"/>
    </source>
</evidence>
<keyword evidence="4 7" id="KW-0812">Transmembrane</keyword>
<dbReference type="InterPro" id="IPR050545">
    <property type="entry name" value="Mycobact_MmpL"/>
</dbReference>
<dbReference type="KEGG" id="mspg:F6B93_12400"/>
<proteinExistence type="inferred from homology"/>
<comment type="subcellular location">
    <subcellularLocation>
        <location evidence="1">Cell membrane</location>
        <topology evidence="1">Multi-pass membrane protein</topology>
    </subcellularLocation>
</comment>
<feature type="transmembrane region" description="Helical" evidence="7">
    <location>
        <begin position="297"/>
        <end position="320"/>
    </location>
</feature>
<dbReference type="Pfam" id="PF03176">
    <property type="entry name" value="MMPL"/>
    <property type="match status" value="2"/>
</dbReference>
<feature type="transmembrane region" description="Helical" evidence="7">
    <location>
        <begin position="221"/>
        <end position="246"/>
    </location>
</feature>
<organism evidence="10 11">
    <name type="scientific">Mycobacterium spongiae</name>
    <dbReference type="NCBI Taxonomy" id="886343"/>
    <lineage>
        <taxon>Bacteria</taxon>
        <taxon>Bacillati</taxon>
        <taxon>Actinomycetota</taxon>
        <taxon>Actinomycetes</taxon>
        <taxon>Mycobacteriales</taxon>
        <taxon>Mycobacteriaceae</taxon>
        <taxon>Mycobacterium</taxon>
    </lineage>
</organism>
<evidence type="ECO:0000256" key="3">
    <source>
        <dbReference type="ARBA" id="ARBA00022475"/>
    </source>
</evidence>
<evidence type="ECO:0000256" key="1">
    <source>
        <dbReference type="ARBA" id="ARBA00004651"/>
    </source>
</evidence>
<dbReference type="Gene3D" id="1.20.1640.10">
    <property type="entry name" value="Multidrug efflux transporter AcrB transmembrane domain"/>
    <property type="match status" value="2"/>
</dbReference>
<evidence type="ECO:0000256" key="7">
    <source>
        <dbReference type="SAM" id="Phobius"/>
    </source>
</evidence>
<feature type="transmembrane region" description="Helical" evidence="7">
    <location>
        <begin position="326"/>
        <end position="351"/>
    </location>
</feature>
<protein>
    <submittedName>
        <fullName evidence="10">MMPL family RND transporter</fullName>
    </submittedName>
</protein>
<comment type="similarity">
    <text evidence="2">Belongs to the resistance-nodulation-cell division (RND) (TC 2.A.6) family. MmpL subfamily.</text>
</comment>
<dbReference type="Proteomes" id="UP000682202">
    <property type="component" value="Chromosome"/>
</dbReference>
<dbReference type="InterPro" id="IPR007235">
    <property type="entry name" value="Glyco_trans_28_C"/>
</dbReference>
<feature type="transmembrane region" description="Helical" evidence="7">
    <location>
        <begin position="252"/>
        <end position="276"/>
    </location>
</feature>
<sequence length="1360" mass="148748">MSKAGLDTHTGQPLIARTLRRISVPIILGWLVLAGMLNLAIPSLEQVGQEHSVPMTAEGAPSILAIKRMGEVFAESGSDNVAMIVLEGDQPLGDDAHNYYDDLIRNLNDDSLHVQRVQDFWGDPLTAAAAQSSDGKAAYVQLNLAGNQGESLATESVEALRDIVAKTLPPNGVHVHVTGPSALIADMHDIGDNSVIKITATSVAVIVIMLLLVYRSAITVLILLFTVAVELASARGFVALLGHLGLFGLSTFAVNLITTLAIAAGTDYGIFLVGRYHEARQSGADRETAYYTTYRGVSHVILGSGLTIAGAMFCLSFTRLPYFQSLGLPCAAGMLIGIAVALTLGPAVLTVGSRFGLLDPKRKINTRGWRLVGTAVVRWPAPILVATGTVALVGLLALPGYRTNYNDQLYAPKNIPAIEGYSAADRHFSQSRMNPEILLVEANHDMRNSADFLILDRLAKGVFRVPGISRVQAITRPEGSPIQHTTIPYLISAQNAGQLQSLTYVKDRINDLLTQADEMAKTIAITKRMYNLSLQLADNTHQAATDTQKMAEITAELRDHIADFDDFGRPIRSYFYWEKHCYDIPSCWSLRSIFDALDSADRVSEKVRFLLQDIKNLDRLTPQMAAQFLPMADAMESMRTMILSMHSTMSGIYGQMDELSDDPMAMGKAFDAAKNDDSFYLPPEVFDNPEFKRVIDMFLSSDGKAARLFISHRGNPATPEGIGRVDPLITAAEEALKGTPLEDARIYLGGTAAIFKDISEGARYDLLIAGISSLCLIFIIMLLITRSLVAALVIVGTVALSLGTSFGLAVLLWQHILGVELHWLVMAMSIIVLLAVGSDYNLLLVARFKEEIGAGLKTGIIRAMGGTGKVVTSAGLVFAFTMASMAVSDLRVIGQVGTTIGLGLLFDTLIVRSFMTPSIAALLGRWFWWPSWRWLGSAGGFRSRRVASRPIRHERGTSAMVAPKTLIFVTDSGFGHRATAESLLAYLPAEARPGARVVNPYSEVIEPNTRMMDRLVAGVGDDAYNKLLSRFRSPGYMCRLFYTFMILYMMARRVGIDRLIGDFLDQEQPDLVVVAMPLIVNNVVRQANRREMRTLVLMTDKDESLQGTWIPRNAPYFAAFSEHAVAQARRRGAGQAWLLGGPVLRPGFFQRDSDFARRLAVQFGFDPDRPCILVSSGRNVSSKMVSIAKALDKVEQPIQVIFLCGENAQVREAIDQLPTSYPKRTFGFVRRVDHLMEMADVMIGKPGPGTTFEALAKGLPVLLERNGGTLPQEIAVANYVVEQGFGRTYRNHRELLRGVEAVLADWSGLPASRPAPFRSDNEIRAILDFLYPAQKCVDQARNGPSVGARQLRAIRAVRES</sequence>
<reference evidence="10" key="1">
    <citation type="submission" date="2019-12" db="EMBL/GenBank/DDBJ databases">
        <title>Mycobacterium spongiae sp. nov.</title>
        <authorList>
            <person name="Stinear T."/>
        </authorList>
    </citation>
    <scope>NUCLEOTIDE SEQUENCE</scope>
    <source>
        <strain evidence="10">FSD4b-SM</strain>
    </source>
</reference>
<dbReference type="Pfam" id="PF04101">
    <property type="entry name" value="Glyco_tran_28_C"/>
    <property type="match status" value="1"/>
</dbReference>
<dbReference type="NCBIfam" id="TIGR00833">
    <property type="entry name" value="actII"/>
    <property type="match status" value="1"/>
</dbReference>
<evidence type="ECO:0000256" key="4">
    <source>
        <dbReference type="ARBA" id="ARBA00022692"/>
    </source>
</evidence>